<dbReference type="EMBL" id="JAQIZT010000018">
    <property type="protein sequence ID" value="KAJ6957741.1"/>
    <property type="molecule type" value="Genomic_DNA"/>
</dbReference>
<comment type="caution">
    <text evidence="1">The sequence shown here is derived from an EMBL/GenBank/DDBJ whole genome shotgun (WGS) entry which is preliminary data.</text>
</comment>
<accession>A0AAD6LEC0</accession>
<proteinExistence type="predicted"/>
<name>A0AAD6LEC0_9ROSI</name>
<sequence>MTWIFLLKGQNKRINNCEATCKRIINGKDKKNLTSKNAKLEEICIGRMMVVELLNLHSSTLM</sequence>
<organism evidence="1 2">
    <name type="scientific">Populus alba x Populus x berolinensis</name>
    <dbReference type="NCBI Taxonomy" id="444605"/>
    <lineage>
        <taxon>Eukaryota</taxon>
        <taxon>Viridiplantae</taxon>
        <taxon>Streptophyta</taxon>
        <taxon>Embryophyta</taxon>
        <taxon>Tracheophyta</taxon>
        <taxon>Spermatophyta</taxon>
        <taxon>Magnoliopsida</taxon>
        <taxon>eudicotyledons</taxon>
        <taxon>Gunneridae</taxon>
        <taxon>Pentapetalae</taxon>
        <taxon>rosids</taxon>
        <taxon>fabids</taxon>
        <taxon>Malpighiales</taxon>
        <taxon>Salicaceae</taxon>
        <taxon>Saliceae</taxon>
        <taxon>Populus</taxon>
    </lineage>
</organism>
<protein>
    <submittedName>
        <fullName evidence="1">Uncharacterized protein</fullName>
    </submittedName>
</protein>
<dbReference type="AlphaFoldDB" id="A0AAD6LEC0"/>
<keyword evidence="2" id="KW-1185">Reference proteome</keyword>
<dbReference type="Proteomes" id="UP001164929">
    <property type="component" value="Chromosome 18"/>
</dbReference>
<evidence type="ECO:0000313" key="2">
    <source>
        <dbReference type="Proteomes" id="UP001164929"/>
    </source>
</evidence>
<gene>
    <name evidence="1" type="ORF">NC653_039644</name>
</gene>
<evidence type="ECO:0000313" key="1">
    <source>
        <dbReference type="EMBL" id="KAJ6957741.1"/>
    </source>
</evidence>
<reference evidence="1 2" key="1">
    <citation type="journal article" date="2023" name="Mol. Ecol. Resour.">
        <title>Chromosome-level genome assembly of a triploid poplar Populus alba 'Berolinensis'.</title>
        <authorList>
            <person name="Chen S."/>
            <person name="Yu Y."/>
            <person name="Wang X."/>
            <person name="Wang S."/>
            <person name="Zhang T."/>
            <person name="Zhou Y."/>
            <person name="He R."/>
            <person name="Meng N."/>
            <person name="Wang Y."/>
            <person name="Liu W."/>
            <person name="Liu Z."/>
            <person name="Liu J."/>
            <person name="Guo Q."/>
            <person name="Huang H."/>
            <person name="Sederoff R.R."/>
            <person name="Wang G."/>
            <person name="Qu G."/>
            <person name="Chen S."/>
        </authorList>
    </citation>
    <scope>NUCLEOTIDE SEQUENCE [LARGE SCALE GENOMIC DNA]</scope>
    <source>
        <strain evidence="1">SC-2020</strain>
    </source>
</reference>